<evidence type="ECO:0000313" key="1">
    <source>
        <dbReference type="EMBL" id="QGZ33953.1"/>
    </source>
</evidence>
<accession>A0A857C4S9</accession>
<dbReference type="AlphaFoldDB" id="A0A857C4S9"/>
<proteinExistence type="predicted"/>
<dbReference type="Proteomes" id="UP000435648">
    <property type="component" value="Chromosome"/>
</dbReference>
<protein>
    <submittedName>
        <fullName evidence="1">Uncharacterized protein</fullName>
    </submittedName>
</protein>
<gene>
    <name evidence="1" type="ORF">GH266_05155</name>
</gene>
<dbReference type="EMBL" id="CP046908">
    <property type="protein sequence ID" value="QGZ33953.1"/>
    <property type="molecule type" value="Genomic_DNA"/>
</dbReference>
<evidence type="ECO:0000313" key="2">
    <source>
        <dbReference type="Proteomes" id="UP000435648"/>
    </source>
</evidence>
<organism evidence="1 2">
    <name type="scientific">Stappia indica</name>
    <dbReference type="NCBI Taxonomy" id="538381"/>
    <lineage>
        <taxon>Bacteria</taxon>
        <taxon>Pseudomonadati</taxon>
        <taxon>Pseudomonadota</taxon>
        <taxon>Alphaproteobacteria</taxon>
        <taxon>Hyphomicrobiales</taxon>
        <taxon>Stappiaceae</taxon>
        <taxon>Stappia</taxon>
    </lineage>
</organism>
<dbReference type="RefSeq" id="WP_158192943.1">
    <property type="nucleotide sequence ID" value="NZ_CP046908.1"/>
</dbReference>
<dbReference type="KEGG" id="siw:GH266_05155"/>
<sequence length="90" mass="10246">MAEFARLEVIDGTQLLCFIDMEQQEDGEYVVRLVAMCHLEVIITVRKGPWPDDDDGWQVAQRALAAFDMPAFLLSSRELSNRFKPDDAAE</sequence>
<name>A0A857C4S9_9HYPH</name>
<reference evidence="1 2" key="1">
    <citation type="submission" date="2019-12" db="EMBL/GenBank/DDBJ databases">
        <title>The genome of Stappia indica PHM037.</title>
        <authorList>
            <person name="Kacar D."/>
            <person name="Galan B."/>
            <person name="Canedo L."/>
            <person name="Rodriguez P."/>
            <person name="de la Calle F."/>
            <person name="Garcia J.L."/>
        </authorList>
    </citation>
    <scope>NUCLEOTIDE SEQUENCE [LARGE SCALE GENOMIC DNA]</scope>
    <source>
        <strain evidence="1 2">PHM037</strain>
    </source>
</reference>